<accession>A0ABS2BQP0</accession>
<evidence type="ECO:0000256" key="1">
    <source>
        <dbReference type="SAM" id="SignalP"/>
    </source>
</evidence>
<protein>
    <submittedName>
        <fullName evidence="2">Sel1 repeat family protein</fullName>
    </submittedName>
</protein>
<proteinExistence type="predicted"/>
<feature type="signal peptide" evidence="1">
    <location>
        <begin position="1"/>
        <end position="18"/>
    </location>
</feature>
<dbReference type="Proteomes" id="UP000809431">
    <property type="component" value="Unassembled WGS sequence"/>
</dbReference>
<dbReference type="InterPro" id="IPR011990">
    <property type="entry name" value="TPR-like_helical_dom_sf"/>
</dbReference>
<name>A0ABS2BQP0_9NEIS</name>
<organism evidence="2 3">
    <name type="scientific">Jeongeupia naejangsanensis</name>
    <dbReference type="NCBI Taxonomy" id="613195"/>
    <lineage>
        <taxon>Bacteria</taxon>
        <taxon>Pseudomonadati</taxon>
        <taxon>Pseudomonadota</taxon>
        <taxon>Betaproteobacteria</taxon>
        <taxon>Neisseriales</taxon>
        <taxon>Chitinibacteraceae</taxon>
        <taxon>Jeongeupia</taxon>
    </lineage>
</organism>
<evidence type="ECO:0000313" key="3">
    <source>
        <dbReference type="Proteomes" id="UP000809431"/>
    </source>
</evidence>
<reference evidence="2 3" key="1">
    <citation type="submission" date="2021-01" db="EMBL/GenBank/DDBJ databases">
        <title>Draft Genome Sequence and Polyhydroxyalkanoate Biosynthetic Potential of Jeongeupia naejangsanensis Type Strain DSM 24253.</title>
        <authorList>
            <person name="Turrini P."/>
            <person name="Artuso I."/>
            <person name="Lugli G.A."/>
            <person name="Frangipani E."/>
            <person name="Ventura M."/>
            <person name="Visca P."/>
        </authorList>
    </citation>
    <scope>NUCLEOTIDE SEQUENCE [LARGE SCALE GENOMIC DNA]</scope>
    <source>
        <strain evidence="2 3">DSM 24253</strain>
    </source>
</reference>
<gene>
    <name evidence="2" type="ORF">JMJ54_14755</name>
</gene>
<keyword evidence="1" id="KW-0732">Signal</keyword>
<comment type="caution">
    <text evidence="2">The sequence shown here is derived from an EMBL/GenBank/DDBJ whole genome shotgun (WGS) entry which is preliminary data.</text>
</comment>
<dbReference type="RefSeq" id="WP_203539323.1">
    <property type="nucleotide sequence ID" value="NZ_JAESND010000008.1"/>
</dbReference>
<dbReference type="EMBL" id="JAESND010000008">
    <property type="protein sequence ID" value="MBM3117094.1"/>
    <property type="molecule type" value="Genomic_DNA"/>
</dbReference>
<dbReference type="Gene3D" id="1.25.40.10">
    <property type="entry name" value="Tetratricopeptide repeat domain"/>
    <property type="match status" value="1"/>
</dbReference>
<keyword evidence="3" id="KW-1185">Reference proteome</keyword>
<evidence type="ECO:0000313" key="2">
    <source>
        <dbReference type="EMBL" id="MBM3117094.1"/>
    </source>
</evidence>
<feature type="chain" id="PRO_5046266589" evidence="1">
    <location>
        <begin position="19"/>
        <end position="294"/>
    </location>
</feature>
<sequence>MKKWIIAALCCASIGAQAAESVIEAALAKHDYALAFASASADVKDGSATDWTRLQLAQFYQRGLGTEADVGAAIRVLTPMAEKDNVDAQLLLSASLASRVTDGLIKPDGKLDSDRYKALAARPLSARSDDRRAAEWLWRAAEAGQPEAVQAIAQELAGSINGVPRDEVAMWFEKAGKKDWIAPLKANDSLTSLKLRRDVINDPTLGQRLEVAARKAECIDENLALKDVRIVAPLTDAQYLTLEFKPPVRYKLITGHWQESWLFAACGKTFPVDVAFTADGMGGARFEVMPAPSK</sequence>